<proteinExistence type="predicted"/>
<protein>
    <submittedName>
        <fullName evidence="8">YihY/virulence factor BrkB family protein</fullName>
    </submittedName>
</protein>
<feature type="compositionally biased region" description="Basic and acidic residues" evidence="6">
    <location>
        <begin position="19"/>
        <end position="30"/>
    </location>
</feature>
<feature type="transmembrane region" description="Helical" evidence="7">
    <location>
        <begin position="94"/>
        <end position="116"/>
    </location>
</feature>
<evidence type="ECO:0000256" key="4">
    <source>
        <dbReference type="ARBA" id="ARBA00022989"/>
    </source>
</evidence>
<evidence type="ECO:0000313" key="8">
    <source>
        <dbReference type="EMBL" id="PKE25460.1"/>
    </source>
</evidence>
<evidence type="ECO:0000256" key="1">
    <source>
        <dbReference type="ARBA" id="ARBA00004651"/>
    </source>
</evidence>
<dbReference type="PANTHER" id="PTHR30213:SF0">
    <property type="entry name" value="UPF0761 MEMBRANE PROTEIN YIHY"/>
    <property type="match status" value="1"/>
</dbReference>
<accession>A0A2N0VRV3</accession>
<dbReference type="InterPro" id="IPR017039">
    <property type="entry name" value="Virul_fac_BrkB"/>
</dbReference>
<dbReference type="EMBL" id="PIXC01000025">
    <property type="protein sequence ID" value="PKE25460.1"/>
    <property type="molecule type" value="Genomic_DNA"/>
</dbReference>
<organism evidence="8 9">
    <name type="scientific">Macrococcoides caseolyticum</name>
    <dbReference type="NCBI Taxonomy" id="69966"/>
    <lineage>
        <taxon>Bacteria</taxon>
        <taxon>Bacillati</taxon>
        <taxon>Bacillota</taxon>
        <taxon>Bacilli</taxon>
        <taxon>Bacillales</taxon>
        <taxon>Staphylococcaceae</taxon>
        <taxon>Macrococcoides</taxon>
    </lineage>
</organism>
<dbReference type="PIRSF" id="PIRSF035875">
    <property type="entry name" value="RNase_BN"/>
    <property type="match status" value="1"/>
</dbReference>
<gene>
    <name evidence="8" type="ORF">CW686_10070</name>
</gene>
<keyword evidence="2" id="KW-1003">Cell membrane</keyword>
<evidence type="ECO:0000256" key="3">
    <source>
        <dbReference type="ARBA" id="ARBA00022692"/>
    </source>
</evidence>
<evidence type="ECO:0000256" key="7">
    <source>
        <dbReference type="SAM" id="Phobius"/>
    </source>
</evidence>
<comment type="caution">
    <text evidence="8">The sequence shown here is derived from an EMBL/GenBank/DDBJ whole genome shotgun (WGS) entry which is preliminary data.</text>
</comment>
<feature type="transmembrane region" description="Helical" evidence="7">
    <location>
        <begin position="194"/>
        <end position="216"/>
    </location>
</feature>
<feature type="region of interest" description="Disordered" evidence="6">
    <location>
        <begin position="1"/>
        <end position="38"/>
    </location>
</feature>
<evidence type="ECO:0000256" key="6">
    <source>
        <dbReference type="SAM" id="MobiDB-lite"/>
    </source>
</evidence>
<evidence type="ECO:0000313" key="9">
    <source>
        <dbReference type="Proteomes" id="UP000233482"/>
    </source>
</evidence>
<name>A0A2N0VRV3_9STAP</name>
<dbReference type="NCBIfam" id="TIGR00765">
    <property type="entry name" value="yihY_not_rbn"/>
    <property type="match status" value="1"/>
</dbReference>
<feature type="transmembrane region" description="Helical" evidence="7">
    <location>
        <begin position="272"/>
        <end position="294"/>
    </location>
</feature>
<dbReference type="GO" id="GO:0005886">
    <property type="term" value="C:plasma membrane"/>
    <property type="evidence" value="ECO:0007669"/>
    <property type="project" value="UniProtKB-SubCell"/>
</dbReference>
<feature type="transmembrane region" description="Helical" evidence="7">
    <location>
        <begin position="306"/>
        <end position="333"/>
    </location>
</feature>
<sequence length="342" mass="37683">MSKDNKSTSKFLTQAAKGPESHNVEVENKNKLSNKNEQYVDNQRFKSKQAKKDDETLYVSKINKPAKYKSDGNFLSMLLFRIGKDDAAGLSAQLAYYFLLSLFPMLIFLLTLVPLFKVSPETITNMIAKNAPGDAANMITDVISDVMNNANGGLLSFGLIAALWSASNGMTALMNAFNVSYEVEDARNPIVSKLLSVLFTVVMVLVFGVALALPVFGEQIGNYLFGQFGLESQFKWIFSLVKVALPLIITFIVFTTLYAIAPNIKLQFKSVIPGALFATIAWIGASFLFGYYVSNFGNYSKTYGSIGGIIVLMLWLYLTGFIIIIGSQINAIIHEKKLSSNQ</sequence>
<keyword evidence="4 7" id="KW-1133">Transmembrane helix</keyword>
<keyword evidence="3 7" id="KW-0812">Transmembrane</keyword>
<dbReference type="RefSeq" id="WP_086039120.1">
    <property type="nucleotide sequence ID" value="NZ_CABFNV010000003.1"/>
</dbReference>
<comment type="subcellular location">
    <subcellularLocation>
        <location evidence="1">Cell membrane</location>
        <topology evidence="1">Multi-pass membrane protein</topology>
    </subcellularLocation>
</comment>
<dbReference type="PANTHER" id="PTHR30213">
    <property type="entry name" value="INNER MEMBRANE PROTEIN YHJD"/>
    <property type="match status" value="1"/>
</dbReference>
<reference evidence="8 9" key="1">
    <citation type="submission" date="2017-12" db="EMBL/GenBank/DDBJ databases">
        <title>Genomics of Macrococcus caseolyticus.</title>
        <authorList>
            <person name="MacFadyen A.C."/>
            <person name="Paterson G.K."/>
        </authorList>
    </citation>
    <scope>NUCLEOTIDE SEQUENCE [LARGE SCALE GENOMIC DNA]</scope>
    <source>
        <strain evidence="8 9">5788_EF188</strain>
    </source>
</reference>
<feature type="transmembrane region" description="Helical" evidence="7">
    <location>
        <begin position="236"/>
        <end position="260"/>
    </location>
</feature>
<evidence type="ECO:0000256" key="5">
    <source>
        <dbReference type="ARBA" id="ARBA00023136"/>
    </source>
</evidence>
<dbReference type="Pfam" id="PF03631">
    <property type="entry name" value="Virul_fac_BrkB"/>
    <property type="match status" value="1"/>
</dbReference>
<evidence type="ECO:0000256" key="2">
    <source>
        <dbReference type="ARBA" id="ARBA00022475"/>
    </source>
</evidence>
<keyword evidence="5 7" id="KW-0472">Membrane</keyword>
<dbReference type="Proteomes" id="UP000233482">
    <property type="component" value="Unassembled WGS sequence"/>
</dbReference>
<dbReference type="AlphaFoldDB" id="A0A2N0VRV3"/>
<feature type="transmembrane region" description="Helical" evidence="7">
    <location>
        <begin position="154"/>
        <end position="173"/>
    </location>
</feature>